<dbReference type="InterPro" id="IPR056823">
    <property type="entry name" value="TEN-like_YD-shell"/>
</dbReference>
<proteinExistence type="predicted"/>
<feature type="signal peptide" evidence="2">
    <location>
        <begin position="1"/>
        <end position="22"/>
    </location>
</feature>
<feature type="non-terminal residue" evidence="4">
    <location>
        <position position="673"/>
    </location>
</feature>
<name>A0A147J5J2_9SPHN</name>
<sequence length="673" mass="72724">MRNVTKAVLLCGSLLMGSAAWGQGSPSDFTSATRYDAARRVTGTIAPDPDGGGGLRYLAVRNSYDAGGRMIKVEKGQLQDWQSQDVAPANWPGFTVLTRVETGYDVMNRKVVERAYEGASSSPLTVTQYSYNNQGLVECTAVRMNAGAFGSLPASACSLGTEGAQGPDRITRNEYDAAGQLLRVIRAYGTGLQQTYATYTYSPNGKRTSVKDANGNLAQMGYDGFDRQTTWVFPSKTSVGQVDGGDYEAYGYDANGNRTSLRRRDGRTLSFAYDALNRVTSKVVADGCAPIQVGACAPSDTTRDVYYGYDLRGLQTYARFDSANGEGVTTAYDGFGAIASSTTAMAGQSWMLSYQYDADGNRTRITHPDGVYFNQSHDGLDRLATASQSDGTVITSVAWNTQGLPQSLGKIPSSTAYGYDGVGRLTSQSQSLASNAITTTLGYNPASQIVSESRNNDAYAFNGRYNVSRSYGVNGQNQYTSAGPATFTYDANGNLVSDGSTSYIYDGENRLVWTSGSVSLRYDPLGRLWQVSGPSGTTRFLYDGDQLTAEYDAGGNMLRRYVHGAGDDDPFVWYEGSGLGDRRSLMADHQGSVVAVVNASGNPIRINAYDEYGIPKSDNLGRFQYTGQAYLPELGMYHYKARVYSPTLGRFLQTDPIGYDDQINLYAYVANDP</sequence>
<accession>A0A147J5J2</accession>
<dbReference type="NCBIfam" id="TIGR03696">
    <property type="entry name" value="Rhs_assc_core"/>
    <property type="match status" value="1"/>
</dbReference>
<dbReference type="RefSeq" id="WP_193754694.1">
    <property type="nucleotide sequence ID" value="NZ_LDTC01000127.1"/>
</dbReference>
<evidence type="ECO:0000313" key="5">
    <source>
        <dbReference type="Proteomes" id="UP000074410"/>
    </source>
</evidence>
<keyword evidence="1" id="KW-0677">Repeat</keyword>
<dbReference type="EMBL" id="LDTC01000127">
    <property type="protein sequence ID" value="KTW09722.1"/>
    <property type="molecule type" value="Genomic_DNA"/>
</dbReference>
<protein>
    <recommendedName>
        <fullName evidence="3">Teneurin-like YD-shell domain-containing protein</fullName>
    </recommendedName>
</protein>
<dbReference type="AlphaFoldDB" id="A0A147J5J2"/>
<dbReference type="Pfam" id="PF25023">
    <property type="entry name" value="TEN_YD-shell"/>
    <property type="match status" value="1"/>
</dbReference>
<dbReference type="InterPro" id="IPR022385">
    <property type="entry name" value="Rhs_assc_core"/>
</dbReference>
<evidence type="ECO:0000256" key="1">
    <source>
        <dbReference type="ARBA" id="ARBA00022737"/>
    </source>
</evidence>
<dbReference type="Pfam" id="PF05593">
    <property type="entry name" value="RHS_repeat"/>
    <property type="match status" value="2"/>
</dbReference>
<reference evidence="4 5" key="1">
    <citation type="journal article" date="2016" name="Front. Microbiol.">
        <title>Genomic Resource of Rice Seed Associated Bacteria.</title>
        <authorList>
            <person name="Midha S."/>
            <person name="Bansal K."/>
            <person name="Sharma S."/>
            <person name="Kumar N."/>
            <person name="Patil P.P."/>
            <person name="Chaudhry V."/>
            <person name="Patil P.B."/>
        </authorList>
    </citation>
    <scope>NUCLEOTIDE SEQUENCE [LARGE SCALE GENOMIC DNA]</scope>
    <source>
        <strain evidence="4 5">NS258</strain>
    </source>
</reference>
<keyword evidence="2" id="KW-0732">Signal</keyword>
<evidence type="ECO:0000256" key="2">
    <source>
        <dbReference type="SAM" id="SignalP"/>
    </source>
</evidence>
<gene>
    <name evidence="4" type="ORF">NS258_14890</name>
</gene>
<evidence type="ECO:0000313" key="4">
    <source>
        <dbReference type="EMBL" id="KTW09722.1"/>
    </source>
</evidence>
<dbReference type="InterPro" id="IPR031325">
    <property type="entry name" value="RHS_repeat"/>
</dbReference>
<dbReference type="InterPro" id="IPR050708">
    <property type="entry name" value="T6SS_VgrG/RHS"/>
</dbReference>
<dbReference type="PANTHER" id="PTHR32305">
    <property type="match status" value="1"/>
</dbReference>
<feature type="domain" description="Teneurin-like YD-shell" evidence="3">
    <location>
        <begin position="418"/>
        <end position="673"/>
    </location>
</feature>
<feature type="chain" id="PRO_5007549366" description="Teneurin-like YD-shell domain-containing protein" evidence="2">
    <location>
        <begin position="23"/>
        <end position="673"/>
    </location>
</feature>
<dbReference type="NCBIfam" id="TIGR01643">
    <property type="entry name" value="YD_repeat_2x"/>
    <property type="match status" value="2"/>
</dbReference>
<dbReference type="InterPro" id="IPR006530">
    <property type="entry name" value="YD"/>
</dbReference>
<evidence type="ECO:0000259" key="3">
    <source>
        <dbReference type="Pfam" id="PF25023"/>
    </source>
</evidence>
<dbReference type="Proteomes" id="UP000074410">
    <property type="component" value="Unassembled WGS sequence"/>
</dbReference>
<comment type="caution">
    <text evidence="4">The sequence shown here is derived from an EMBL/GenBank/DDBJ whole genome shotgun (WGS) entry which is preliminary data.</text>
</comment>
<dbReference type="Gene3D" id="2.180.10.10">
    <property type="entry name" value="RHS repeat-associated core"/>
    <property type="match status" value="3"/>
</dbReference>
<dbReference type="PANTHER" id="PTHR32305:SF15">
    <property type="entry name" value="PROTEIN RHSA-RELATED"/>
    <property type="match status" value="1"/>
</dbReference>
<organism evidence="4 5">
    <name type="scientific">Sphingomonas sanguinis</name>
    <dbReference type="NCBI Taxonomy" id="33051"/>
    <lineage>
        <taxon>Bacteria</taxon>
        <taxon>Pseudomonadati</taxon>
        <taxon>Pseudomonadota</taxon>
        <taxon>Alphaproteobacteria</taxon>
        <taxon>Sphingomonadales</taxon>
        <taxon>Sphingomonadaceae</taxon>
        <taxon>Sphingomonas</taxon>
    </lineage>
</organism>